<organism evidence="1 2">
    <name type="scientific">Bremia lactucae</name>
    <name type="common">Lettuce downy mildew</name>
    <dbReference type="NCBI Taxonomy" id="4779"/>
    <lineage>
        <taxon>Eukaryota</taxon>
        <taxon>Sar</taxon>
        <taxon>Stramenopiles</taxon>
        <taxon>Oomycota</taxon>
        <taxon>Peronosporomycetes</taxon>
        <taxon>Peronosporales</taxon>
        <taxon>Peronosporaceae</taxon>
        <taxon>Bremia</taxon>
    </lineage>
</organism>
<dbReference type="AlphaFoldDB" id="A0A976IHV5"/>
<dbReference type="GeneID" id="94344560"/>
<name>A0A976IHV5_BRELC</name>
<gene>
    <name evidence="1" type="ORF">CCR75_000783</name>
</gene>
<evidence type="ECO:0000313" key="2">
    <source>
        <dbReference type="Proteomes" id="UP000294530"/>
    </source>
</evidence>
<keyword evidence="2" id="KW-1185">Reference proteome</keyword>
<dbReference type="Proteomes" id="UP000294530">
    <property type="component" value="Unassembled WGS sequence"/>
</dbReference>
<dbReference type="EMBL" id="SHOA02000012">
    <property type="protein sequence ID" value="TDH72088.1"/>
    <property type="molecule type" value="Genomic_DNA"/>
</dbReference>
<dbReference type="KEGG" id="blac:94344560"/>
<proteinExistence type="predicted"/>
<dbReference type="RefSeq" id="XP_067821587.1">
    <property type="nucleotide sequence ID" value="XM_067958889.1"/>
</dbReference>
<reference evidence="1 2" key="1">
    <citation type="journal article" date="2021" name="Genome Biol.">
        <title>AFLAP: assembly-free linkage analysis pipeline using k-mers from genome sequencing data.</title>
        <authorList>
            <person name="Fletcher K."/>
            <person name="Zhang L."/>
            <person name="Gil J."/>
            <person name="Han R."/>
            <person name="Cavanaugh K."/>
            <person name="Michelmore R."/>
        </authorList>
    </citation>
    <scope>NUCLEOTIDE SEQUENCE [LARGE SCALE GENOMIC DNA]</scope>
    <source>
        <strain evidence="1 2">SF5</strain>
    </source>
</reference>
<evidence type="ECO:0000313" key="1">
    <source>
        <dbReference type="EMBL" id="TDH72088.1"/>
    </source>
</evidence>
<sequence length="155" mass="17186">MLIRLVVEEENTQEAGADDEDESFAIGGYDVESDTFTLQSYLLPHGVHRAIEADDTLLQLSATLLLAAQKEYMDNVTLIRLKAPTCYFNMIKKQFTRLKAAVAVSPAVNTAIFCTVPSTMDGGFCEVLCRIRESKIQADKSSLFSTLQYSSCKPF</sequence>
<accession>A0A976IHV5</accession>
<comment type="caution">
    <text evidence="1">The sequence shown here is derived from an EMBL/GenBank/DDBJ whole genome shotgun (WGS) entry which is preliminary data.</text>
</comment>
<protein>
    <submittedName>
        <fullName evidence="1">Uncharacterized protein</fullName>
    </submittedName>
</protein>